<protein>
    <submittedName>
        <fullName evidence="2">ATP-binding protein</fullName>
    </submittedName>
</protein>
<feature type="domain" description="IstB-like ATP-binding" evidence="1">
    <location>
        <begin position="91"/>
        <end position="208"/>
    </location>
</feature>
<dbReference type="GO" id="GO:0005524">
    <property type="term" value="F:ATP binding"/>
    <property type="evidence" value="ECO:0007669"/>
    <property type="project" value="UniProtKB-KW"/>
</dbReference>
<gene>
    <name evidence="2" type="ORF">H8S20_01530</name>
</gene>
<accession>A0ABR7D8A3</accession>
<organism evidence="2 3">
    <name type="scientific">Clostridium hominis</name>
    <dbReference type="NCBI Taxonomy" id="2763036"/>
    <lineage>
        <taxon>Bacteria</taxon>
        <taxon>Bacillati</taxon>
        <taxon>Bacillota</taxon>
        <taxon>Clostridia</taxon>
        <taxon>Eubacteriales</taxon>
        <taxon>Clostridiaceae</taxon>
        <taxon>Clostridium</taxon>
    </lineage>
</organism>
<dbReference type="Gene3D" id="3.40.50.300">
    <property type="entry name" value="P-loop containing nucleotide triphosphate hydrolases"/>
    <property type="match status" value="1"/>
</dbReference>
<dbReference type="Pfam" id="PF01695">
    <property type="entry name" value="IstB_IS21"/>
    <property type="match status" value="1"/>
</dbReference>
<name>A0ABR7D8A3_9CLOT</name>
<evidence type="ECO:0000259" key="1">
    <source>
        <dbReference type="Pfam" id="PF01695"/>
    </source>
</evidence>
<keyword evidence="2" id="KW-0547">Nucleotide-binding</keyword>
<dbReference type="PANTHER" id="PTHR30050">
    <property type="entry name" value="CHROMOSOMAL REPLICATION INITIATOR PROTEIN DNAA"/>
    <property type="match status" value="1"/>
</dbReference>
<sequence length="248" mass="28672">MNISKTLEKSTSSYKCNKCKDTTWIITINGARRCECYEMDYIKRLWENYGIKAEEVKKLNDYKPFDSLTTNLKHKASNYIIQFEEKYANSDENSFGILGQSGAGKSHVSISIGAALLNKNHKVVYMPYLEAMRELKANSMDDEYYNKLINRYKRTEVLVIDDLFKDKVKSGRLTGELTEADMKHIYPILNFRYANKLATIFSTECTLNQLLDLDEALGGRVLQMCGDNITEIVGREYNYRIRNIKKAQ</sequence>
<keyword evidence="3" id="KW-1185">Reference proteome</keyword>
<comment type="caution">
    <text evidence="2">The sequence shown here is derived from an EMBL/GenBank/DDBJ whole genome shotgun (WGS) entry which is preliminary data.</text>
</comment>
<dbReference type="Proteomes" id="UP000596929">
    <property type="component" value="Unassembled WGS sequence"/>
</dbReference>
<dbReference type="RefSeq" id="WP_186859116.1">
    <property type="nucleotide sequence ID" value="NZ_JACOOO010000001.1"/>
</dbReference>
<reference evidence="2 3" key="1">
    <citation type="submission" date="2020-08" db="EMBL/GenBank/DDBJ databases">
        <title>Genome public.</title>
        <authorList>
            <person name="Liu C."/>
            <person name="Sun Q."/>
        </authorList>
    </citation>
    <scope>NUCLEOTIDE SEQUENCE [LARGE SCALE GENOMIC DNA]</scope>
    <source>
        <strain evidence="2 3">NSJ-6</strain>
    </source>
</reference>
<evidence type="ECO:0000313" key="2">
    <source>
        <dbReference type="EMBL" id="MBC5627568.1"/>
    </source>
</evidence>
<dbReference type="EMBL" id="JACOOO010000001">
    <property type="protein sequence ID" value="MBC5627568.1"/>
    <property type="molecule type" value="Genomic_DNA"/>
</dbReference>
<dbReference type="PANTHER" id="PTHR30050:SF10">
    <property type="entry name" value="PHAGE-LIKE ELEMENT PBSX PROTEIN XKDC"/>
    <property type="match status" value="1"/>
</dbReference>
<evidence type="ECO:0000313" key="3">
    <source>
        <dbReference type="Proteomes" id="UP000596929"/>
    </source>
</evidence>
<dbReference type="SUPFAM" id="SSF52540">
    <property type="entry name" value="P-loop containing nucleoside triphosphate hydrolases"/>
    <property type="match status" value="1"/>
</dbReference>
<proteinExistence type="predicted"/>
<dbReference type="InterPro" id="IPR027417">
    <property type="entry name" value="P-loop_NTPase"/>
</dbReference>
<keyword evidence="2" id="KW-0067">ATP-binding</keyword>
<dbReference type="InterPro" id="IPR002611">
    <property type="entry name" value="IstB_ATP-bd"/>
</dbReference>